<evidence type="ECO:0000256" key="1">
    <source>
        <dbReference type="PROSITE-ProRule" id="PRU00266"/>
    </source>
</evidence>
<keyword evidence="5" id="KW-1185">Reference proteome</keyword>
<dbReference type="AlphaFoldDB" id="A0A8H6XKD0"/>
<dbReference type="Pfam" id="PF00035">
    <property type="entry name" value="dsrm"/>
    <property type="match status" value="1"/>
</dbReference>
<dbReference type="OrthoDB" id="2662290at2759"/>
<dbReference type="Proteomes" id="UP000623467">
    <property type="component" value="Unassembled WGS sequence"/>
</dbReference>
<evidence type="ECO:0000313" key="4">
    <source>
        <dbReference type="EMBL" id="KAF7342818.1"/>
    </source>
</evidence>
<comment type="caution">
    <text evidence="4">The sequence shown here is derived from an EMBL/GenBank/DDBJ whole genome shotgun (WGS) entry which is preliminary data.</text>
</comment>
<sequence length="602" mass="65726">MQQPTYHTTISGGSGGIGGASENIGGAGGTGAGSKVTMVNTPSQTFLQSPFLATTAGVEIGQVVYNNPQNVKGPGQISALFKAMDESFSDCEIYSNQLLRRGRGFPLYVPGPSETLPAEYRVKGVEIGDVGTVTQEGLFNFLFNIYLGADDPININAPEGFHPLEPKYDDRRDLVIDRPSPGSYVSTSLIHMVVDDSNPQLDDFPGGDFVFSCRPPQGAVLALPHGAVLKRLTNIQPVREYARKNAESWYAYMEGARGLAVDNGSLYLITGYEKAMSWGLGAYHSTQDGDEFIAYFKPIQQSEANPQYRWMGSGRFPVQHKHYNRPFLTDDTLNQTVFIHGLSISIREKSWGSLFTRATVDVDINNIEQSQSGNATGNSGNQSQGSSSFSWLLGFFSGGSASHGRQHAQEAENVIVSDCPHIPNIFHPGKLINEYLLYKVPEAVVAMSHDDDWATILDENPNTGSKIENLSDMFEHIEKEFSICNNDKVTPQMVFLVRQSPPQENSEPKNLQKQFGNMRHVAQTRYMGGGGGNSVTQLNNYLQARDASHTVMWEEYSTGPSHAIKWTVECKVSGKVKGTGTADSKAAAKEEAARMALIALGI</sequence>
<evidence type="ECO:0000259" key="3">
    <source>
        <dbReference type="PROSITE" id="PS50137"/>
    </source>
</evidence>
<evidence type="ECO:0000313" key="5">
    <source>
        <dbReference type="Proteomes" id="UP000623467"/>
    </source>
</evidence>
<feature type="domain" description="DRBM" evidence="3">
    <location>
        <begin position="533"/>
        <end position="602"/>
    </location>
</feature>
<accession>A0A8H6XKD0</accession>
<dbReference type="InterPro" id="IPR014720">
    <property type="entry name" value="dsRBD_dom"/>
</dbReference>
<feature type="compositionally biased region" description="Gly residues" evidence="2">
    <location>
        <begin position="12"/>
        <end position="31"/>
    </location>
</feature>
<protein>
    <submittedName>
        <fullName evidence="4">Pleiotropic drug resistance ABC transporter protein</fullName>
    </submittedName>
</protein>
<keyword evidence="1" id="KW-0694">RNA-binding</keyword>
<dbReference type="PROSITE" id="PS50137">
    <property type="entry name" value="DS_RBD"/>
    <property type="match status" value="1"/>
</dbReference>
<reference evidence="4" key="1">
    <citation type="submission" date="2020-05" db="EMBL/GenBank/DDBJ databases">
        <title>Mycena genomes resolve the evolution of fungal bioluminescence.</title>
        <authorList>
            <person name="Tsai I.J."/>
        </authorList>
    </citation>
    <scope>NUCLEOTIDE SEQUENCE</scope>
    <source>
        <strain evidence="4">160909Yilan</strain>
    </source>
</reference>
<evidence type="ECO:0000256" key="2">
    <source>
        <dbReference type="SAM" id="MobiDB-lite"/>
    </source>
</evidence>
<dbReference type="SUPFAM" id="SSF54768">
    <property type="entry name" value="dsRNA-binding domain-like"/>
    <property type="match status" value="1"/>
</dbReference>
<feature type="region of interest" description="Disordered" evidence="2">
    <location>
        <begin position="1"/>
        <end position="31"/>
    </location>
</feature>
<dbReference type="EMBL" id="JACAZH010000024">
    <property type="protein sequence ID" value="KAF7342818.1"/>
    <property type="molecule type" value="Genomic_DNA"/>
</dbReference>
<dbReference type="Gene3D" id="3.30.160.20">
    <property type="match status" value="1"/>
</dbReference>
<proteinExistence type="predicted"/>
<name>A0A8H6XKD0_9AGAR</name>
<dbReference type="GO" id="GO:0003723">
    <property type="term" value="F:RNA binding"/>
    <property type="evidence" value="ECO:0007669"/>
    <property type="project" value="UniProtKB-UniRule"/>
</dbReference>
<gene>
    <name evidence="4" type="ORF">MSAN_01997800</name>
</gene>
<dbReference type="SMART" id="SM00358">
    <property type="entry name" value="DSRM"/>
    <property type="match status" value="1"/>
</dbReference>
<organism evidence="4 5">
    <name type="scientific">Mycena sanguinolenta</name>
    <dbReference type="NCBI Taxonomy" id="230812"/>
    <lineage>
        <taxon>Eukaryota</taxon>
        <taxon>Fungi</taxon>
        <taxon>Dikarya</taxon>
        <taxon>Basidiomycota</taxon>
        <taxon>Agaricomycotina</taxon>
        <taxon>Agaricomycetes</taxon>
        <taxon>Agaricomycetidae</taxon>
        <taxon>Agaricales</taxon>
        <taxon>Marasmiineae</taxon>
        <taxon>Mycenaceae</taxon>
        <taxon>Mycena</taxon>
    </lineage>
</organism>